<proteinExistence type="predicted"/>
<keyword evidence="2" id="KW-1185">Reference proteome</keyword>
<dbReference type="Proteomes" id="UP000828390">
    <property type="component" value="Unassembled WGS sequence"/>
</dbReference>
<gene>
    <name evidence="1" type="ORF">DPMN_108028</name>
</gene>
<protein>
    <submittedName>
        <fullName evidence="1">Uncharacterized protein</fullName>
    </submittedName>
</protein>
<reference evidence="1" key="2">
    <citation type="submission" date="2020-11" db="EMBL/GenBank/DDBJ databases">
        <authorList>
            <person name="McCartney M.A."/>
            <person name="Auch B."/>
            <person name="Kono T."/>
            <person name="Mallez S."/>
            <person name="Becker A."/>
            <person name="Gohl D.M."/>
            <person name="Silverstein K.A.T."/>
            <person name="Koren S."/>
            <person name="Bechman K.B."/>
            <person name="Herman A."/>
            <person name="Abrahante J.E."/>
            <person name="Garbe J."/>
        </authorList>
    </citation>
    <scope>NUCLEOTIDE SEQUENCE</scope>
    <source>
        <strain evidence="1">Duluth1</strain>
        <tissue evidence="1">Whole animal</tissue>
    </source>
</reference>
<dbReference type="EMBL" id="JAIWYP010000004">
    <property type="protein sequence ID" value="KAH3834695.1"/>
    <property type="molecule type" value="Genomic_DNA"/>
</dbReference>
<organism evidence="1 2">
    <name type="scientific">Dreissena polymorpha</name>
    <name type="common">Zebra mussel</name>
    <name type="synonym">Mytilus polymorpha</name>
    <dbReference type="NCBI Taxonomy" id="45954"/>
    <lineage>
        <taxon>Eukaryota</taxon>
        <taxon>Metazoa</taxon>
        <taxon>Spiralia</taxon>
        <taxon>Lophotrochozoa</taxon>
        <taxon>Mollusca</taxon>
        <taxon>Bivalvia</taxon>
        <taxon>Autobranchia</taxon>
        <taxon>Heteroconchia</taxon>
        <taxon>Euheterodonta</taxon>
        <taxon>Imparidentia</taxon>
        <taxon>Neoheterodontei</taxon>
        <taxon>Myida</taxon>
        <taxon>Dreissenoidea</taxon>
        <taxon>Dreissenidae</taxon>
        <taxon>Dreissena</taxon>
    </lineage>
</organism>
<accession>A0A9D4K7S2</accession>
<evidence type="ECO:0000313" key="1">
    <source>
        <dbReference type="EMBL" id="KAH3834695.1"/>
    </source>
</evidence>
<reference evidence="1" key="1">
    <citation type="journal article" date="2019" name="bioRxiv">
        <title>The Genome of the Zebra Mussel, Dreissena polymorpha: A Resource for Invasive Species Research.</title>
        <authorList>
            <person name="McCartney M.A."/>
            <person name="Auch B."/>
            <person name="Kono T."/>
            <person name="Mallez S."/>
            <person name="Zhang Y."/>
            <person name="Obille A."/>
            <person name="Becker A."/>
            <person name="Abrahante J.E."/>
            <person name="Garbe J."/>
            <person name="Badalamenti J.P."/>
            <person name="Herman A."/>
            <person name="Mangelson H."/>
            <person name="Liachko I."/>
            <person name="Sullivan S."/>
            <person name="Sone E.D."/>
            <person name="Koren S."/>
            <person name="Silverstein K.A.T."/>
            <person name="Beckman K.B."/>
            <person name="Gohl D.M."/>
        </authorList>
    </citation>
    <scope>NUCLEOTIDE SEQUENCE</scope>
    <source>
        <strain evidence="1">Duluth1</strain>
        <tissue evidence="1">Whole animal</tissue>
    </source>
</reference>
<dbReference type="AlphaFoldDB" id="A0A9D4K7S2"/>
<sequence length="114" mass="12407">MITPTSRCICQSASGDVDLQVGMSICRWECRSAGGNVDLHVGMPINKSESQSADGDANQQVEMPISRFECQSDFYVSKSPYLFGIFFSVPVALPTSFISVCCDKCTAFHFFSAA</sequence>
<comment type="caution">
    <text evidence="1">The sequence shown here is derived from an EMBL/GenBank/DDBJ whole genome shotgun (WGS) entry which is preliminary data.</text>
</comment>
<evidence type="ECO:0000313" key="2">
    <source>
        <dbReference type="Proteomes" id="UP000828390"/>
    </source>
</evidence>
<name>A0A9D4K7S2_DREPO</name>